<dbReference type="STRING" id="571915.CMUST_11010"/>
<dbReference type="PIRSF" id="PIRSF017385">
    <property type="entry name" value="CtaF"/>
    <property type="match status" value="1"/>
</dbReference>
<keyword evidence="9 13" id="KW-0472">Membrane</keyword>
<comment type="function">
    <text evidence="1">Part of cytochrome c oxidase, its function is unknown.</text>
</comment>
<dbReference type="OrthoDB" id="5244617at2"/>
<accession>A0A0G3H5T6</accession>
<evidence type="ECO:0000256" key="8">
    <source>
        <dbReference type="ARBA" id="ARBA00022989"/>
    </source>
</evidence>
<feature type="transmembrane region" description="Helical" evidence="13">
    <location>
        <begin position="90"/>
        <end position="115"/>
    </location>
</feature>
<comment type="similarity">
    <text evidence="3">Belongs to the cytochrome c oxidase bacterial subunit CtaF family.</text>
</comment>
<evidence type="ECO:0000256" key="7">
    <source>
        <dbReference type="ARBA" id="ARBA00022967"/>
    </source>
</evidence>
<evidence type="ECO:0000256" key="11">
    <source>
        <dbReference type="ARBA" id="ARBA00031401"/>
    </source>
</evidence>
<evidence type="ECO:0000256" key="12">
    <source>
        <dbReference type="ARBA" id="ARBA00047816"/>
    </source>
</evidence>
<sequence>MRATAKIMYSMAAFLGVMSVLYFLGTMYLDDTGNLYVDGGGSFNFEWAGGVSLILATALALMLGGYLHFTEKRIDVLPEDWEEAEIADGAGTLGFFSPFSIWPAAMSGAVAVLGFGIVFMHYWMIALGAVLLIYTTTMLNLQYGLPKEKH</sequence>
<comment type="catalytic activity">
    <reaction evidence="12">
        <text>4 Fe(II)-[cytochrome c] + O2 + 8 H(+)(in) = 4 Fe(III)-[cytochrome c] + 2 H2O + 4 H(+)(out)</text>
        <dbReference type="Rhea" id="RHEA:11436"/>
        <dbReference type="Rhea" id="RHEA-COMP:10350"/>
        <dbReference type="Rhea" id="RHEA-COMP:14399"/>
        <dbReference type="ChEBI" id="CHEBI:15377"/>
        <dbReference type="ChEBI" id="CHEBI:15378"/>
        <dbReference type="ChEBI" id="CHEBI:15379"/>
        <dbReference type="ChEBI" id="CHEBI:29033"/>
        <dbReference type="ChEBI" id="CHEBI:29034"/>
        <dbReference type="EC" id="7.1.1.9"/>
    </reaction>
</comment>
<evidence type="ECO:0000313" key="14">
    <source>
        <dbReference type="EMBL" id="AKK06517.1"/>
    </source>
</evidence>
<evidence type="ECO:0000256" key="10">
    <source>
        <dbReference type="ARBA" id="ARBA00031366"/>
    </source>
</evidence>
<dbReference type="RefSeq" id="WP_047262534.1">
    <property type="nucleotide sequence ID" value="NZ_CP011542.1"/>
</dbReference>
<dbReference type="GO" id="GO:0005886">
    <property type="term" value="C:plasma membrane"/>
    <property type="evidence" value="ECO:0007669"/>
    <property type="project" value="UniProtKB-SubCell"/>
</dbReference>
<dbReference type="PATRIC" id="fig|571915.4.peg.2344"/>
<dbReference type="GO" id="GO:0022900">
    <property type="term" value="P:electron transport chain"/>
    <property type="evidence" value="ECO:0007669"/>
    <property type="project" value="InterPro"/>
</dbReference>
<dbReference type="GO" id="GO:0016491">
    <property type="term" value="F:oxidoreductase activity"/>
    <property type="evidence" value="ECO:0007669"/>
    <property type="project" value="UniProtKB-KW"/>
</dbReference>
<evidence type="ECO:0000256" key="3">
    <source>
        <dbReference type="ARBA" id="ARBA00006870"/>
    </source>
</evidence>
<keyword evidence="7" id="KW-1278">Translocase</keyword>
<dbReference type="EMBL" id="CP011542">
    <property type="protein sequence ID" value="AKK06517.1"/>
    <property type="molecule type" value="Genomic_DNA"/>
</dbReference>
<evidence type="ECO:0000313" key="15">
    <source>
        <dbReference type="Proteomes" id="UP000035199"/>
    </source>
</evidence>
<dbReference type="InterPro" id="IPR021050">
    <property type="entry name" value="Cyt_c_oxidase_su4_actinobac"/>
</dbReference>
<keyword evidence="8 13" id="KW-1133">Transmembrane helix</keyword>
<dbReference type="Proteomes" id="UP000035199">
    <property type="component" value="Chromosome"/>
</dbReference>
<feature type="transmembrane region" description="Helical" evidence="13">
    <location>
        <begin position="49"/>
        <end position="69"/>
    </location>
</feature>
<evidence type="ECO:0000256" key="9">
    <source>
        <dbReference type="ARBA" id="ARBA00023136"/>
    </source>
</evidence>
<gene>
    <name evidence="14" type="primary">ctaF</name>
    <name evidence="14" type="ORF">CMUST_11010</name>
</gene>
<dbReference type="GO" id="GO:0004129">
    <property type="term" value="F:cytochrome-c oxidase activity"/>
    <property type="evidence" value="ECO:0007669"/>
    <property type="project" value="UniProtKB-EC"/>
</dbReference>
<reference evidence="15" key="2">
    <citation type="submission" date="2015-05" db="EMBL/GenBank/DDBJ databases">
        <title>Complete genome sequence of Corynebacterium mustelae DSM 45274, isolated from various tissues of a male ferret with lethal sepsis.</title>
        <authorList>
            <person name="Ruckert C."/>
            <person name="Albersmeier A."/>
            <person name="Winkler A."/>
            <person name="Tauch A."/>
        </authorList>
    </citation>
    <scope>NUCLEOTIDE SEQUENCE [LARGE SCALE GENOMIC DNA]</scope>
    <source>
        <strain evidence="15">DSM 45274</strain>
    </source>
</reference>
<keyword evidence="6 13" id="KW-0812">Transmembrane</keyword>
<keyword evidence="5" id="KW-1003">Cell membrane</keyword>
<evidence type="ECO:0000256" key="4">
    <source>
        <dbReference type="ARBA" id="ARBA00012949"/>
    </source>
</evidence>
<evidence type="ECO:0000256" key="2">
    <source>
        <dbReference type="ARBA" id="ARBA00004651"/>
    </source>
</evidence>
<keyword evidence="14" id="KW-0560">Oxidoreductase</keyword>
<feature type="transmembrane region" description="Helical" evidence="13">
    <location>
        <begin position="7"/>
        <end position="29"/>
    </location>
</feature>
<evidence type="ECO:0000256" key="1">
    <source>
        <dbReference type="ARBA" id="ARBA00002536"/>
    </source>
</evidence>
<keyword evidence="15" id="KW-1185">Reference proteome</keyword>
<feature type="transmembrane region" description="Helical" evidence="13">
    <location>
        <begin position="121"/>
        <end position="141"/>
    </location>
</feature>
<proteinExistence type="inferred from homology"/>
<dbReference type="AlphaFoldDB" id="A0A0G3H5T6"/>
<reference evidence="14 15" key="1">
    <citation type="journal article" date="2015" name="Genome Announc.">
        <title>Complete Genome Sequence of the Type Strain Corynebacterium mustelae DSM 45274, Isolated from Various Tissues of a Male Ferret with Lethal Sepsis.</title>
        <authorList>
            <person name="Ruckert C."/>
            <person name="Eimer J."/>
            <person name="Winkler A."/>
            <person name="Tauch A."/>
        </authorList>
    </citation>
    <scope>NUCLEOTIDE SEQUENCE [LARGE SCALE GENOMIC DNA]</scope>
    <source>
        <strain evidence="14 15">DSM 45274</strain>
    </source>
</reference>
<dbReference type="KEGG" id="cmv:CMUST_11010"/>
<evidence type="ECO:0000256" key="6">
    <source>
        <dbReference type="ARBA" id="ARBA00022692"/>
    </source>
</evidence>
<comment type="subcellular location">
    <subcellularLocation>
        <location evidence="2">Cell membrane</location>
        <topology evidence="2">Multi-pass membrane protein</topology>
    </subcellularLocation>
</comment>
<organism evidence="14 15">
    <name type="scientific">Corynebacterium mustelae</name>
    <dbReference type="NCBI Taxonomy" id="571915"/>
    <lineage>
        <taxon>Bacteria</taxon>
        <taxon>Bacillati</taxon>
        <taxon>Actinomycetota</taxon>
        <taxon>Actinomycetes</taxon>
        <taxon>Mycobacteriales</taxon>
        <taxon>Corynebacteriaceae</taxon>
        <taxon>Corynebacterium</taxon>
    </lineage>
</organism>
<dbReference type="EC" id="7.1.1.9" evidence="4"/>
<evidence type="ECO:0000256" key="5">
    <source>
        <dbReference type="ARBA" id="ARBA00022475"/>
    </source>
</evidence>
<protein>
    <recommendedName>
        <fullName evidence="4">cytochrome-c oxidase</fullName>
        <ecNumber evidence="4">7.1.1.9</ecNumber>
    </recommendedName>
    <alternativeName>
        <fullName evidence="11">Cytochrome aa3 subunit 4</fullName>
    </alternativeName>
    <alternativeName>
        <fullName evidence="10">Cytochrome c oxidase polypeptide IV</fullName>
    </alternativeName>
</protein>
<dbReference type="Pfam" id="PF12270">
    <property type="entry name" value="Cyt_c_ox_IV"/>
    <property type="match status" value="1"/>
</dbReference>
<evidence type="ECO:0000256" key="13">
    <source>
        <dbReference type="SAM" id="Phobius"/>
    </source>
</evidence>
<name>A0A0G3H5T6_9CORY</name>